<dbReference type="RefSeq" id="WP_119092905.1">
    <property type="nucleotide sequence ID" value="NZ_UNRR01000016.1"/>
</dbReference>
<keyword evidence="1" id="KW-0472">Membrane</keyword>
<sequence length="220" mass="24525">MKGLWVKDLLLLQKQLKTFLIFMVIAAFNAYTIKSVPVIFIFMTFFFVTTAASTIFYDQENHGFLYLFTLPTRKKDYVIQKQLLVLASSLVAVVLSLVLIFLMVQFDPELQASAEELLYTALVGFFLGCLYGAIITPLYLRYGTEKARMLLFAIMGVFALFGILIQKTGVLGGMMDSSFIASVEAFNSLQITGLVLALTSAVLVLSAIVSRRFIEKSVAF</sequence>
<evidence type="ECO:0000313" key="2">
    <source>
        <dbReference type="EMBL" id="SYZ78304.1"/>
    </source>
</evidence>
<feature type="transmembrane region" description="Helical" evidence="1">
    <location>
        <begin position="147"/>
        <end position="165"/>
    </location>
</feature>
<evidence type="ECO:0008006" key="4">
    <source>
        <dbReference type="Google" id="ProtNLM"/>
    </source>
</evidence>
<gene>
    <name evidence="2" type="ORF">TART1_1088</name>
</gene>
<dbReference type="InterPro" id="IPR025699">
    <property type="entry name" value="ABC2_memb-like"/>
</dbReference>
<feature type="transmembrane region" description="Helical" evidence="1">
    <location>
        <begin position="83"/>
        <end position="106"/>
    </location>
</feature>
<proteinExistence type="predicted"/>
<feature type="transmembrane region" description="Helical" evidence="1">
    <location>
        <begin position="16"/>
        <end position="33"/>
    </location>
</feature>
<keyword evidence="1" id="KW-0812">Transmembrane</keyword>
<feature type="transmembrane region" description="Helical" evidence="1">
    <location>
        <begin position="118"/>
        <end position="140"/>
    </location>
</feature>
<dbReference type="AlphaFoldDB" id="A0A383TF71"/>
<feature type="transmembrane region" description="Helical" evidence="1">
    <location>
        <begin position="185"/>
        <end position="209"/>
    </location>
</feature>
<organism evidence="2 3">
    <name type="scientific">Trichococcus shcherbakoviae</name>
    <dbReference type="NCBI Taxonomy" id="2094020"/>
    <lineage>
        <taxon>Bacteria</taxon>
        <taxon>Bacillati</taxon>
        <taxon>Bacillota</taxon>
        <taxon>Bacilli</taxon>
        <taxon>Lactobacillales</taxon>
        <taxon>Carnobacteriaceae</taxon>
        <taxon>Trichococcus</taxon>
    </lineage>
</organism>
<protein>
    <recommendedName>
        <fullName evidence="4">ABC-2 transporter permease</fullName>
    </recommendedName>
</protein>
<reference evidence="3" key="1">
    <citation type="submission" date="2018-05" db="EMBL/GenBank/DDBJ databases">
        <authorList>
            <person name="Strepis N."/>
        </authorList>
    </citation>
    <scope>NUCLEOTIDE SEQUENCE [LARGE SCALE GENOMIC DNA]</scope>
</reference>
<dbReference type="Proteomes" id="UP000262072">
    <property type="component" value="Unassembled WGS sequence"/>
</dbReference>
<dbReference type="EMBL" id="UNRR01000016">
    <property type="protein sequence ID" value="SYZ78304.1"/>
    <property type="molecule type" value="Genomic_DNA"/>
</dbReference>
<name>A0A383TF71_9LACT</name>
<evidence type="ECO:0000256" key="1">
    <source>
        <dbReference type="SAM" id="Phobius"/>
    </source>
</evidence>
<dbReference type="OrthoDB" id="2313863at2"/>
<accession>A0A383TF71</accession>
<keyword evidence="1" id="KW-1133">Transmembrane helix</keyword>
<dbReference type="Pfam" id="PF13346">
    <property type="entry name" value="ABC2_membrane_5"/>
    <property type="match status" value="1"/>
</dbReference>
<evidence type="ECO:0000313" key="3">
    <source>
        <dbReference type="Proteomes" id="UP000262072"/>
    </source>
</evidence>